<evidence type="ECO:0000256" key="1">
    <source>
        <dbReference type="SAM" id="MobiDB-lite"/>
    </source>
</evidence>
<dbReference type="EMBL" id="AP014962">
    <property type="protein sequence ID" value="BAS96742.1"/>
    <property type="molecule type" value="Genomic_DNA"/>
</dbReference>
<evidence type="ECO:0000313" key="2">
    <source>
        <dbReference type="EMBL" id="BAS96742.1"/>
    </source>
</evidence>
<reference evidence="3" key="1">
    <citation type="journal article" date="2005" name="Nature">
        <title>The map-based sequence of the rice genome.</title>
        <authorList>
            <consortium name="International rice genome sequencing project (IRGSP)"/>
            <person name="Matsumoto T."/>
            <person name="Wu J."/>
            <person name="Kanamori H."/>
            <person name="Katayose Y."/>
            <person name="Fujisawa M."/>
            <person name="Namiki N."/>
            <person name="Mizuno H."/>
            <person name="Yamamoto K."/>
            <person name="Antonio B.A."/>
            <person name="Baba T."/>
            <person name="Sakata K."/>
            <person name="Nagamura Y."/>
            <person name="Aoki H."/>
            <person name="Arikawa K."/>
            <person name="Arita K."/>
            <person name="Bito T."/>
            <person name="Chiden Y."/>
            <person name="Fujitsuka N."/>
            <person name="Fukunaka R."/>
            <person name="Hamada M."/>
            <person name="Harada C."/>
            <person name="Hayashi A."/>
            <person name="Hijishita S."/>
            <person name="Honda M."/>
            <person name="Hosokawa S."/>
            <person name="Ichikawa Y."/>
            <person name="Idonuma A."/>
            <person name="Iijima M."/>
            <person name="Ikeda M."/>
            <person name="Ikeno M."/>
            <person name="Ito K."/>
            <person name="Ito S."/>
            <person name="Ito T."/>
            <person name="Ito Y."/>
            <person name="Ito Y."/>
            <person name="Iwabuchi A."/>
            <person name="Kamiya K."/>
            <person name="Karasawa W."/>
            <person name="Kurita K."/>
            <person name="Katagiri S."/>
            <person name="Kikuta A."/>
            <person name="Kobayashi H."/>
            <person name="Kobayashi N."/>
            <person name="Machita K."/>
            <person name="Maehara T."/>
            <person name="Masukawa M."/>
            <person name="Mizubayashi T."/>
            <person name="Mukai Y."/>
            <person name="Nagasaki H."/>
            <person name="Nagata Y."/>
            <person name="Naito S."/>
            <person name="Nakashima M."/>
            <person name="Nakama Y."/>
            <person name="Nakamichi Y."/>
            <person name="Nakamura M."/>
            <person name="Meguro A."/>
            <person name="Negishi M."/>
            <person name="Ohta I."/>
            <person name="Ohta T."/>
            <person name="Okamoto M."/>
            <person name="Ono N."/>
            <person name="Saji S."/>
            <person name="Sakaguchi M."/>
            <person name="Sakai K."/>
            <person name="Shibata M."/>
            <person name="Shimokawa T."/>
            <person name="Song J."/>
            <person name="Takazaki Y."/>
            <person name="Terasawa K."/>
            <person name="Tsugane M."/>
            <person name="Tsuji K."/>
            <person name="Ueda S."/>
            <person name="Waki K."/>
            <person name="Yamagata H."/>
            <person name="Yamamoto M."/>
            <person name="Yamamoto S."/>
            <person name="Yamane H."/>
            <person name="Yoshiki S."/>
            <person name="Yoshihara R."/>
            <person name="Yukawa K."/>
            <person name="Zhong H."/>
            <person name="Yano M."/>
            <person name="Yuan Q."/>
            <person name="Ouyang S."/>
            <person name="Liu J."/>
            <person name="Jones K.M."/>
            <person name="Gansberger K."/>
            <person name="Moffat K."/>
            <person name="Hill J."/>
            <person name="Bera J."/>
            <person name="Fadrosh D."/>
            <person name="Jin S."/>
            <person name="Johri S."/>
            <person name="Kim M."/>
            <person name="Overton L."/>
            <person name="Reardon M."/>
            <person name="Tsitrin T."/>
            <person name="Vuong H."/>
            <person name="Weaver B."/>
            <person name="Ciecko A."/>
            <person name="Tallon L."/>
            <person name="Jackson J."/>
            <person name="Pai G."/>
            <person name="Aken S.V."/>
            <person name="Utterback T."/>
            <person name="Reidmuller S."/>
            <person name="Feldblyum T."/>
            <person name="Hsiao J."/>
            <person name="Zismann V."/>
            <person name="Iobst S."/>
            <person name="de Vazeille A.R."/>
            <person name="Buell C.R."/>
            <person name="Ying K."/>
            <person name="Li Y."/>
            <person name="Lu T."/>
            <person name="Huang Y."/>
            <person name="Zhao Q."/>
            <person name="Feng Q."/>
            <person name="Zhang L."/>
            <person name="Zhu J."/>
            <person name="Weng Q."/>
            <person name="Mu J."/>
            <person name="Lu Y."/>
            <person name="Fan D."/>
            <person name="Liu Y."/>
            <person name="Guan J."/>
            <person name="Zhang Y."/>
            <person name="Yu S."/>
            <person name="Liu X."/>
            <person name="Zhang Y."/>
            <person name="Hong G."/>
            <person name="Han B."/>
            <person name="Choisne N."/>
            <person name="Demange N."/>
            <person name="Orjeda G."/>
            <person name="Samain S."/>
            <person name="Cattolico L."/>
            <person name="Pelletier E."/>
            <person name="Couloux A."/>
            <person name="Segurens B."/>
            <person name="Wincker P."/>
            <person name="D'Hont A."/>
            <person name="Scarpelli C."/>
            <person name="Weissenbach J."/>
            <person name="Salanoubat M."/>
            <person name="Quetier F."/>
            <person name="Yu Y."/>
            <person name="Kim H.R."/>
            <person name="Rambo T."/>
            <person name="Currie J."/>
            <person name="Collura K."/>
            <person name="Luo M."/>
            <person name="Yang T."/>
            <person name="Ammiraju J.S.S."/>
            <person name="Engler F."/>
            <person name="Soderlund C."/>
            <person name="Wing R.A."/>
            <person name="Palmer L.E."/>
            <person name="de la Bastide M."/>
            <person name="Spiegel L."/>
            <person name="Nascimento L."/>
            <person name="Zutavern T."/>
            <person name="O'Shaughnessy A."/>
            <person name="Dike S."/>
            <person name="Dedhia N."/>
            <person name="Preston R."/>
            <person name="Balija V."/>
            <person name="McCombie W.R."/>
            <person name="Chow T."/>
            <person name="Chen H."/>
            <person name="Chung M."/>
            <person name="Chen C."/>
            <person name="Shaw J."/>
            <person name="Wu H."/>
            <person name="Hsiao K."/>
            <person name="Chao Y."/>
            <person name="Chu M."/>
            <person name="Cheng C."/>
            <person name="Hour A."/>
            <person name="Lee P."/>
            <person name="Lin S."/>
            <person name="Lin Y."/>
            <person name="Liou J."/>
            <person name="Liu S."/>
            <person name="Hsing Y."/>
            <person name="Raghuvanshi S."/>
            <person name="Mohanty A."/>
            <person name="Bharti A.K."/>
            <person name="Gaur A."/>
            <person name="Gupta V."/>
            <person name="Kumar D."/>
            <person name="Ravi V."/>
            <person name="Vij S."/>
            <person name="Kapur A."/>
            <person name="Khurana P."/>
            <person name="Khurana P."/>
            <person name="Khurana J.P."/>
            <person name="Tyagi A.K."/>
            <person name="Gaikwad K."/>
            <person name="Singh A."/>
            <person name="Dalal V."/>
            <person name="Srivastava S."/>
            <person name="Dixit A."/>
            <person name="Pal A.K."/>
            <person name="Ghazi I.A."/>
            <person name="Yadav M."/>
            <person name="Pandit A."/>
            <person name="Bhargava A."/>
            <person name="Sureshbabu K."/>
            <person name="Batra K."/>
            <person name="Sharma T.R."/>
            <person name="Mohapatra T."/>
            <person name="Singh N.K."/>
            <person name="Messing J."/>
            <person name="Nelson A.B."/>
            <person name="Fuks G."/>
            <person name="Kavchok S."/>
            <person name="Keizer G."/>
            <person name="Linton E."/>
            <person name="Llaca V."/>
            <person name="Song R."/>
            <person name="Tanyolac B."/>
            <person name="Young S."/>
            <person name="Ho-Il K."/>
            <person name="Hahn J.H."/>
            <person name="Sangsakoo G."/>
            <person name="Vanavichit A."/>
            <person name="de Mattos Luiz.A.T."/>
            <person name="Zimmer P.D."/>
            <person name="Malone G."/>
            <person name="Dellagostin O."/>
            <person name="de Oliveira A.C."/>
            <person name="Bevan M."/>
            <person name="Bancroft I."/>
            <person name="Minx P."/>
            <person name="Cordum H."/>
            <person name="Wilson R."/>
            <person name="Cheng Z."/>
            <person name="Jin W."/>
            <person name="Jiang J."/>
            <person name="Leong S.A."/>
            <person name="Iwama H."/>
            <person name="Gojobori T."/>
            <person name="Itoh T."/>
            <person name="Niimura Y."/>
            <person name="Fujii Y."/>
            <person name="Habara T."/>
            <person name="Sakai H."/>
            <person name="Sato Y."/>
            <person name="Wilson G."/>
            <person name="Kumar K."/>
            <person name="McCouch S."/>
            <person name="Juretic N."/>
            <person name="Hoen D."/>
            <person name="Wright S."/>
            <person name="Bruskiewich R."/>
            <person name="Bureau T."/>
            <person name="Miyao A."/>
            <person name="Hirochika H."/>
            <person name="Nishikawa T."/>
            <person name="Kadowaki K."/>
            <person name="Sugiura M."/>
            <person name="Burr B."/>
            <person name="Sasaki T."/>
        </authorList>
    </citation>
    <scope>NUCLEOTIDE SEQUENCE [LARGE SCALE GENOMIC DNA]</scope>
    <source>
        <strain evidence="3">cv. Nipponbare</strain>
    </source>
</reference>
<dbReference type="Proteomes" id="UP000059680">
    <property type="component" value="Chromosome 6"/>
</dbReference>
<protein>
    <submittedName>
        <fullName evidence="2">Os06g0211000 protein</fullName>
    </submittedName>
</protein>
<name>A0A0P0WU70_ORYSJ</name>
<proteinExistence type="predicted"/>
<reference evidence="2 3" key="3">
    <citation type="journal article" date="2013" name="Rice">
        <title>Improvement of the Oryza sativa Nipponbare reference genome using next generation sequence and optical map data.</title>
        <authorList>
            <person name="Kawahara Y."/>
            <person name="de la Bastide M."/>
            <person name="Hamilton J.P."/>
            <person name="Kanamori H."/>
            <person name="McCombie W.R."/>
            <person name="Ouyang S."/>
            <person name="Schwartz D.C."/>
            <person name="Tanaka T."/>
            <person name="Wu J."/>
            <person name="Zhou S."/>
            <person name="Childs K.L."/>
            <person name="Davidson R.M."/>
            <person name="Lin H."/>
            <person name="Quesada-Ocampo L."/>
            <person name="Vaillancourt B."/>
            <person name="Sakai H."/>
            <person name="Lee S.S."/>
            <person name="Kim J."/>
            <person name="Numa H."/>
            <person name="Itoh T."/>
            <person name="Buell C.R."/>
            <person name="Matsumoto T."/>
        </authorList>
    </citation>
    <scope>NUCLEOTIDE SEQUENCE [LARGE SCALE GENOMIC DNA]</scope>
    <source>
        <strain evidence="3">cv. Nipponbare</strain>
    </source>
</reference>
<feature type="region of interest" description="Disordered" evidence="1">
    <location>
        <begin position="1"/>
        <end position="24"/>
    </location>
</feature>
<dbReference type="InParanoid" id="A0A0P0WU70"/>
<gene>
    <name evidence="2" type="ordered locus">Os06g0211000</name>
    <name evidence="2" type="ORF">OSNPB_060211000</name>
</gene>
<keyword evidence="3" id="KW-1185">Reference proteome</keyword>
<dbReference type="PaxDb" id="39947-A0A0P0WU70"/>
<sequence>MAVATPTRLAPPRRTSCNRVRPADVPGAFDPVGGHTALMVATHGAVASVVVTPSYAAAPSSSRRRRQGRGAPAGPRRGGLG</sequence>
<accession>A0A0P0WU70</accession>
<organism evidence="2 3">
    <name type="scientific">Oryza sativa subsp. japonica</name>
    <name type="common">Rice</name>
    <dbReference type="NCBI Taxonomy" id="39947"/>
    <lineage>
        <taxon>Eukaryota</taxon>
        <taxon>Viridiplantae</taxon>
        <taxon>Streptophyta</taxon>
        <taxon>Embryophyta</taxon>
        <taxon>Tracheophyta</taxon>
        <taxon>Spermatophyta</taxon>
        <taxon>Magnoliopsida</taxon>
        <taxon>Liliopsida</taxon>
        <taxon>Poales</taxon>
        <taxon>Poaceae</taxon>
        <taxon>BOP clade</taxon>
        <taxon>Oryzoideae</taxon>
        <taxon>Oryzeae</taxon>
        <taxon>Oryzinae</taxon>
        <taxon>Oryza</taxon>
        <taxon>Oryza sativa</taxon>
    </lineage>
</organism>
<feature type="region of interest" description="Disordered" evidence="1">
    <location>
        <begin position="54"/>
        <end position="81"/>
    </location>
</feature>
<reference evidence="2 3" key="2">
    <citation type="journal article" date="2013" name="Plant Cell Physiol.">
        <title>Rice Annotation Project Database (RAP-DB): an integrative and interactive database for rice genomics.</title>
        <authorList>
            <person name="Sakai H."/>
            <person name="Lee S.S."/>
            <person name="Tanaka T."/>
            <person name="Numa H."/>
            <person name="Kim J."/>
            <person name="Kawahara Y."/>
            <person name="Wakimoto H."/>
            <person name="Yang C.C."/>
            <person name="Iwamoto M."/>
            <person name="Abe T."/>
            <person name="Yamada Y."/>
            <person name="Muto A."/>
            <person name="Inokuchi H."/>
            <person name="Ikemura T."/>
            <person name="Matsumoto T."/>
            <person name="Sasaki T."/>
            <person name="Itoh T."/>
        </authorList>
    </citation>
    <scope>NUCLEOTIDE SEQUENCE [LARGE SCALE GENOMIC DNA]</scope>
    <source>
        <strain evidence="3">cv. Nipponbare</strain>
    </source>
</reference>
<evidence type="ECO:0000313" key="3">
    <source>
        <dbReference type="Proteomes" id="UP000059680"/>
    </source>
</evidence>
<dbReference type="AlphaFoldDB" id="A0A0P0WU70"/>